<sequence>MRAAVEAIPSDKSDTGAELVSHALSEAARSNRRVHRRVRLPAYAVGSVLMGLSMWWVYTSWTSQAAAFLLIRDCLRSFGCLAWLCAVLPSDRFGSKVGSILLFILGVKCAIWHTQTLVDYMKQLPEHGEDGQPCLVEDEETDCVLGAFTIGSISIMYILMHLWQLPYLALGLRLPSRATVHRLWVGLALLHLTKGLTDFLVLLPAMAVKASWGKTISWAAVMCCFAHGFYGLIVGSLLMKSSVRRWVHFQLLKASGAFKAASSIAGFLGNRSKEKIMESARNACRYISMGKILKADMADPRPNVLLQALSTPCGLQDIDAFLSHSWHDDPESKWENILFGPACLQAQHQREPRLWIDKYCIDQTDIEVFVFLQMNRPLNAMEVLPICDDMEERASNFRVQAGERIDASCSLEKDREKMLATVEAGCESYEVFNDKVRGALLAALKSRFGYPGNPNCWGLGYDFFYCCEPRPVMQNSCWKDGYSFSDCCFTETEPVWGYPGNESCWDASGLDWHHCCGERSGPACWTQGRSFQSCCFRDVDAGRENEHQKSPIDRVVQYPGNPECWDYVFDFNICCNERLRAEDIMHFCWDERRTFDKCCFRAVPQGEGTGSGTYLAKLAHSASSNAKGVEEFLQLAHSILPDGQPVSDIVAGAFIPSKGGRLHIPLGIYLSPLRDLPIKLLEIGLGCGTGDVEDVSKADDFWAGFMQSENVFPPGGGMQIWQRWFRHPKAQLWSAEFDPKCVSNARKAGLKLNLLMGDQSKPETVQSWVQQAGGHFDVVIDDASHANEAIRTSFNILWPHIQPGGLYIIEDLIWNRNPRAQGQFSQTAKPFVDSIKDWIDQLLIDPFQTGVNETWRASLLEVMHKRSPESLSKTNLYRVDDPLPIGVQFINCFPGMCIIGKKVIQSTFENPYLKQPR</sequence>
<feature type="transmembrane region" description="Helical" evidence="1">
    <location>
        <begin position="183"/>
        <end position="203"/>
    </location>
</feature>
<comment type="caution">
    <text evidence="2">The sequence shown here is derived from an EMBL/GenBank/DDBJ whole genome shotgun (WGS) entry which is preliminary data.</text>
</comment>
<dbReference type="SUPFAM" id="SSF53335">
    <property type="entry name" value="S-adenosyl-L-methionine-dependent methyltransferases"/>
    <property type="match status" value="1"/>
</dbReference>
<keyword evidence="1" id="KW-0472">Membrane</keyword>
<gene>
    <name evidence="2" type="ORF">SCF082_LOCUS45221</name>
</gene>
<dbReference type="Proteomes" id="UP001642464">
    <property type="component" value="Unassembled WGS sequence"/>
</dbReference>
<organism evidence="2 3">
    <name type="scientific">Durusdinium trenchii</name>
    <dbReference type="NCBI Taxonomy" id="1381693"/>
    <lineage>
        <taxon>Eukaryota</taxon>
        <taxon>Sar</taxon>
        <taxon>Alveolata</taxon>
        <taxon>Dinophyceae</taxon>
        <taxon>Suessiales</taxon>
        <taxon>Symbiodiniaceae</taxon>
        <taxon>Durusdinium</taxon>
    </lineage>
</organism>
<reference evidence="2 3" key="1">
    <citation type="submission" date="2024-02" db="EMBL/GenBank/DDBJ databases">
        <authorList>
            <person name="Chen Y."/>
            <person name="Shah S."/>
            <person name="Dougan E. K."/>
            <person name="Thang M."/>
            <person name="Chan C."/>
        </authorList>
    </citation>
    <scope>NUCLEOTIDE SEQUENCE [LARGE SCALE GENOMIC DNA]</scope>
</reference>
<feature type="transmembrane region" description="Helical" evidence="1">
    <location>
        <begin position="100"/>
        <end position="118"/>
    </location>
</feature>
<dbReference type="InterPro" id="IPR029063">
    <property type="entry name" value="SAM-dependent_MTases_sf"/>
</dbReference>
<evidence type="ECO:0000313" key="2">
    <source>
        <dbReference type="EMBL" id="CAK9096318.1"/>
    </source>
</evidence>
<feature type="transmembrane region" description="Helical" evidence="1">
    <location>
        <begin position="40"/>
        <end position="58"/>
    </location>
</feature>
<dbReference type="Gene3D" id="3.40.50.150">
    <property type="entry name" value="Vaccinia Virus protein VP39"/>
    <property type="match status" value="1"/>
</dbReference>
<keyword evidence="3" id="KW-1185">Reference proteome</keyword>
<keyword evidence="1" id="KW-0812">Transmembrane</keyword>
<proteinExistence type="predicted"/>
<dbReference type="EMBL" id="CAXAMM010040929">
    <property type="protein sequence ID" value="CAK9096318.1"/>
    <property type="molecule type" value="Genomic_DNA"/>
</dbReference>
<feature type="transmembrane region" description="Helical" evidence="1">
    <location>
        <begin position="144"/>
        <end position="163"/>
    </location>
</feature>
<protein>
    <submittedName>
        <fullName evidence="2">8-demethyl-8-alpha-L-rhamnosyl tetracenomycin-C 2'-O-methyltransferase (O-methyltransferase I)</fullName>
    </submittedName>
</protein>
<evidence type="ECO:0000313" key="3">
    <source>
        <dbReference type="Proteomes" id="UP001642464"/>
    </source>
</evidence>
<evidence type="ECO:0000256" key="1">
    <source>
        <dbReference type="SAM" id="Phobius"/>
    </source>
</evidence>
<accession>A0ABP0R6X4</accession>
<feature type="transmembrane region" description="Helical" evidence="1">
    <location>
        <begin position="215"/>
        <end position="239"/>
    </location>
</feature>
<name>A0ABP0R6X4_9DINO</name>
<keyword evidence="1" id="KW-1133">Transmembrane helix</keyword>